<dbReference type="Proteomes" id="UP000242146">
    <property type="component" value="Unassembled WGS sequence"/>
</dbReference>
<evidence type="ECO:0000313" key="2">
    <source>
        <dbReference type="Proteomes" id="UP000242146"/>
    </source>
</evidence>
<evidence type="ECO:0000313" key="1">
    <source>
        <dbReference type="EMBL" id="ORX45695.1"/>
    </source>
</evidence>
<proteinExistence type="predicted"/>
<sequence>MTSDQLDQVLPSREYFQARLGFNDDEMLLVLSQAVEYMDTSSAPSMNQGKSNHLREVVVRLQLFVSSYILASLDDVDQSLIKQNGFDSGRQLTCRYQHTTMLQQFLGLPIWAFGSENFTLREPMVTDTQETLQPSMQDGILVHCIPSFCCL</sequence>
<protein>
    <submittedName>
        <fullName evidence="1">Uncharacterized protein</fullName>
    </submittedName>
</protein>
<name>A0A1X2G5R3_9FUNG</name>
<comment type="caution">
    <text evidence="1">The sequence shown here is derived from an EMBL/GenBank/DDBJ whole genome shotgun (WGS) entry which is preliminary data.</text>
</comment>
<keyword evidence="2" id="KW-1185">Reference proteome</keyword>
<organism evidence="1 2">
    <name type="scientific">Hesseltinella vesiculosa</name>
    <dbReference type="NCBI Taxonomy" id="101127"/>
    <lineage>
        <taxon>Eukaryota</taxon>
        <taxon>Fungi</taxon>
        <taxon>Fungi incertae sedis</taxon>
        <taxon>Mucoromycota</taxon>
        <taxon>Mucoromycotina</taxon>
        <taxon>Mucoromycetes</taxon>
        <taxon>Mucorales</taxon>
        <taxon>Cunninghamellaceae</taxon>
        <taxon>Hesseltinella</taxon>
    </lineage>
</organism>
<dbReference type="EMBL" id="MCGT01000041">
    <property type="protein sequence ID" value="ORX45695.1"/>
    <property type="molecule type" value="Genomic_DNA"/>
</dbReference>
<gene>
    <name evidence="1" type="ORF">DM01DRAFT_335566</name>
</gene>
<reference evidence="1 2" key="1">
    <citation type="submission" date="2016-07" db="EMBL/GenBank/DDBJ databases">
        <title>Pervasive Adenine N6-methylation of Active Genes in Fungi.</title>
        <authorList>
            <consortium name="DOE Joint Genome Institute"/>
            <person name="Mondo S.J."/>
            <person name="Dannebaum R.O."/>
            <person name="Kuo R.C."/>
            <person name="Labutti K."/>
            <person name="Haridas S."/>
            <person name="Kuo A."/>
            <person name="Salamov A."/>
            <person name="Ahrendt S.R."/>
            <person name="Lipzen A."/>
            <person name="Sullivan W."/>
            <person name="Andreopoulos W.B."/>
            <person name="Clum A."/>
            <person name="Lindquist E."/>
            <person name="Daum C."/>
            <person name="Ramamoorthy G.K."/>
            <person name="Gryganskyi A."/>
            <person name="Culley D."/>
            <person name="Magnuson J.K."/>
            <person name="James T.Y."/>
            <person name="O'Malley M.A."/>
            <person name="Stajich J.E."/>
            <person name="Spatafora J.W."/>
            <person name="Visel A."/>
            <person name="Grigoriev I.V."/>
        </authorList>
    </citation>
    <scope>NUCLEOTIDE SEQUENCE [LARGE SCALE GENOMIC DNA]</scope>
    <source>
        <strain evidence="1 2">NRRL 3301</strain>
    </source>
</reference>
<dbReference type="AlphaFoldDB" id="A0A1X2G5R3"/>
<accession>A0A1X2G5R3</accession>